<dbReference type="InterPro" id="IPR019412">
    <property type="entry name" value="IML2/TPR_39"/>
</dbReference>
<dbReference type="Gene3D" id="1.25.40.10">
    <property type="entry name" value="Tetratricopeptide repeat domain"/>
    <property type="match status" value="1"/>
</dbReference>
<dbReference type="Proteomes" id="UP001558652">
    <property type="component" value="Unassembled WGS sequence"/>
</dbReference>
<comment type="caution">
    <text evidence="1">The sequence shown here is derived from an EMBL/GenBank/DDBJ whole genome shotgun (WGS) entry which is preliminary data.</text>
</comment>
<reference evidence="1 2" key="1">
    <citation type="submission" date="2024-07" db="EMBL/GenBank/DDBJ databases">
        <title>Chromosome-level genome assembly of the water stick insect Ranatra chinensis (Heteroptera: Nepidae).</title>
        <authorList>
            <person name="Liu X."/>
        </authorList>
    </citation>
    <scope>NUCLEOTIDE SEQUENCE [LARGE SCALE GENOMIC DNA]</scope>
    <source>
        <strain evidence="1">Cailab_2021Rc</strain>
        <tissue evidence="1">Muscle</tissue>
    </source>
</reference>
<dbReference type="PANTHER" id="PTHR31859">
    <property type="entry name" value="TETRATRICOPEPTIDE REPEAT PROTEIN 39 FAMILY MEMBER"/>
    <property type="match status" value="1"/>
</dbReference>
<sequence>MYHTIGNAVFSFLEAVLTFDQQSIEKASEALKTSINLCDECRRKCSLSESIGKIVRKPSYDNLTAEEMHAELCYAESLLLKSMLTFIEDETLVSFIKAGLKIRTCFNSYKECSNILKSRNWSNESHKIHFESGVRVGIGAFNLMISQLPSRAIKLLEFIGFSGSKEIGLRELNACYRLHEGIRQVLSVMTLLTYNLIVVYILSHTDGDLDMCDEILQCQLKLYPEGAWFLYFKGRLEFMRGNINDANNWYVKSWKSQSVWPQFHHLCFWELMWTNCVKQDWEEAAMHASSLLSESRWSRTIYGYQKVSMMLMMKSLTKEQKEEISLLIKNIPGWRQKIAGKSLPMEKFCAKRCERYIVQGQFLVLPAIELLYVWNFFKVLGKTWHYCHAVYKLILNTIMEMEGEKWPNSEFNQDNKALLLLLKGACLNQMGSPLQAEECFKEVLSLEKKIKEDHFLPPFAMVELAITYYKEGSALKAIQLLEDVKKNYTGYSLESRLHFRIHSALIDFAKK</sequence>
<dbReference type="SUPFAM" id="SSF48452">
    <property type="entry name" value="TPR-like"/>
    <property type="match status" value="1"/>
</dbReference>
<organism evidence="1 2">
    <name type="scientific">Ranatra chinensis</name>
    <dbReference type="NCBI Taxonomy" id="642074"/>
    <lineage>
        <taxon>Eukaryota</taxon>
        <taxon>Metazoa</taxon>
        <taxon>Ecdysozoa</taxon>
        <taxon>Arthropoda</taxon>
        <taxon>Hexapoda</taxon>
        <taxon>Insecta</taxon>
        <taxon>Pterygota</taxon>
        <taxon>Neoptera</taxon>
        <taxon>Paraneoptera</taxon>
        <taxon>Hemiptera</taxon>
        <taxon>Heteroptera</taxon>
        <taxon>Panheteroptera</taxon>
        <taxon>Nepomorpha</taxon>
        <taxon>Nepidae</taxon>
        <taxon>Ranatrinae</taxon>
        <taxon>Ranatra</taxon>
    </lineage>
</organism>
<dbReference type="EMBL" id="JBFDAA010000008">
    <property type="protein sequence ID" value="KAL1130380.1"/>
    <property type="molecule type" value="Genomic_DNA"/>
</dbReference>
<accession>A0ABD0YGF4</accession>
<dbReference type="Pfam" id="PF10300">
    <property type="entry name" value="Iml2-TPR_39"/>
    <property type="match status" value="1"/>
</dbReference>
<evidence type="ECO:0008006" key="3">
    <source>
        <dbReference type="Google" id="ProtNLM"/>
    </source>
</evidence>
<evidence type="ECO:0000313" key="1">
    <source>
        <dbReference type="EMBL" id="KAL1130380.1"/>
    </source>
</evidence>
<name>A0ABD0YGF4_9HEMI</name>
<dbReference type="PANTHER" id="PTHR31859:SF9">
    <property type="entry name" value="TETRATRICOPEPTIDE REPEAT PROTEIN 39B"/>
    <property type="match status" value="1"/>
</dbReference>
<proteinExistence type="predicted"/>
<keyword evidence="2" id="KW-1185">Reference proteome</keyword>
<gene>
    <name evidence="1" type="ORF">AAG570_013318</name>
</gene>
<protein>
    <recommendedName>
        <fullName evidence="3">Tetratricopeptide repeat protein 39B</fullName>
    </recommendedName>
</protein>
<evidence type="ECO:0000313" key="2">
    <source>
        <dbReference type="Proteomes" id="UP001558652"/>
    </source>
</evidence>
<dbReference type="InterPro" id="IPR011990">
    <property type="entry name" value="TPR-like_helical_dom_sf"/>
</dbReference>
<dbReference type="AlphaFoldDB" id="A0ABD0YGF4"/>